<feature type="transmembrane region" description="Helical" evidence="1">
    <location>
        <begin position="107"/>
        <end position="127"/>
    </location>
</feature>
<keyword evidence="3" id="KW-1185">Reference proteome</keyword>
<feature type="transmembrane region" description="Helical" evidence="1">
    <location>
        <begin position="6"/>
        <end position="34"/>
    </location>
</feature>
<proteinExistence type="predicted"/>
<dbReference type="AlphaFoldDB" id="A0A7T5VFY9"/>
<keyword evidence="1" id="KW-0472">Membrane</keyword>
<dbReference type="EMBL" id="CP054140">
    <property type="protein sequence ID" value="QQG67036.1"/>
    <property type="molecule type" value="Genomic_DNA"/>
</dbReference>
<dbReference type="KEGG" id="dog:HP555_11650"/>
<reference evidence="2 3" key="1">
    <citation type="submission" date="2020-05" db="EMBL/GenBank/DDBJ databases">
        <title>Complete genome of Desulfobulbus oligotrophicus.</title>
        <authorList>
            <person name="Podar M."/>
        </authorList>
    </citation>
    <scope>NUCLEOTIDE SEQUENCE [LARGE SCALE GENOMIC DNA]</scope>
    <source>
        <strain evidence="2 3">Prop6</strain>
    </source>
</reference>
<gene>
    <name evidence="2" type="ORF">HP555_11650</name>
</gene>
<accession>A0A7T5VFY9</accession>
<organism evidence="2 3">
    <name type="scientific">Desulfobulbus oligotrophicus</name>
    <dbReference type="NCBI Taxonomy" id="1909699"/>
    <lineage>
        <taxon>Bacteria</taxon>
        <taxon>Pseudomonadati</taxon>
        <taxon>Thermodesulfobacteriota</taxon>
        <taxon>Desulfobulbia</taxon>
        <taxon>Desulfobulbales</taxon>
        <taxon>Desulfobulbaceae</taxon>
        <taxon>Desulfobulbus</taxon>
    </lineage>
</organism>
<dbReference type="Pfam" id="PF10861">
    <property type="entry name" value="DUF2784"/>
    <property type="match status" value="1"/>
</dbReference>
<evidence type="ECO:0000256" key="1">
    <source>
        <dbReference type="SAM" id="Phobius"/>
    </source>
</evidence>
<dbReference type="InterPro" id="IPR021218">
    <property type="entry name" value="DUF2784"/>
</dbReference>
<evidence type="ECO:0000313" key="3">
    <source>
        <dbReference type="Proteomes" id="UP000596092"/>
    </source>
</evidence>
<feature type="transmembrane region" description="Helical" evidence="1">
    <location>
        <begin position="46"/>
        <end position="67"/>
    </location>
</feature>
<protein>
    <submittedName>
        <fullName evidence="2">DUF2784 domain-containing protein</fullName>
    </submittedName>
</protein>
<keyword evidence="1" id="KW-0812">Transmembrane</keyword>
<evidence type="ECO:0000313" key="2">
    <source>
        <dbReference type="EMBL" id="QQG67036.1"/>
    </source>
</evidence>
<sequence length="132" mass="14915">MNGSSLYLLLADAVLLVHVSVALFVVGGLGCIIVGNRRAWQWVNSLWFRLVHLAAIGVIALQAWLGAVCPLTSLEMWLRTRSGSSVYTGSFVSYWLQKTLYYDAPHWVFILAYSLFTLAVAATWWYYPPRTR</sequence>
<name>A0A7T5VFY9_9BACT</name>
<keyword evidence="1" id="KW-1133">Transmembrane helix</keyword>
<dbReference type="Proteomes" id="UP000596092">
    <property type="component" value="Chromosome"/>
</dbReference>